<dbReference type="SUPFAM" id="SSF53756">
    <property type="entry name" value="UDP-Glycosyltransferase/glycogen phosphorylase"/>
    <property type="match status" value="1"/>
</dbReference>
<keyword evidence="2" id="KW-1185">Reference proteome</keyword>
<dbReference type="EC" id="3.6.1.57" evidence="1"/>
<accession>A0ABY3MWP1</accession>
<dbReference type="Gene3D" id="3.40.50.2000">
    <property type="entry name" value="Glycogen Phosphorylase B"/>
    <property type="match status" value="1"/>
</dbReference>
<gene>
    <name evidence="1" type="primary">pseG</name>
    <name evidence="1" type="ORF">CWS31_009550</name>
</gene>
<dbReference type="GO" id="GO:0016787">
    <property type="term" value="F:hydrolase activity"/>
    <property type="evidence" value="ECO:0007669"/>
    <property type="project" value="UniProtKB-KW"/>
</dbReference>
<dbReference type="NCBIfam" id="TIGR03590">
    <property type="entry name" value="PseG"/>
    <property type="match status" value="1"/>
</dbReference>
<protein>
    <submittedName>
        <fullName evidence="1">UDP-2,4-diacetamido-2,4, 6-trideoxy-beta-L-altropyranose hydrolase</fullName>
        <ecNumber evidence="1">3.6.1.57</ecNumber>
    </submittedName>
</protein>
<sequence>MMFAFRVSTSVGIGHVMRMKWLALALQNKGFQSIFIFDYLADNQENSLLPFLTELNSLFFYLEKAPNDEHEDAQLSLAFITAFPSIEHVILDSYDLGYNWEQTLKNANKRVIVFDDLAREHCSDIVFDAKWVGLKTNERYQHKVPESCRTFLGPQYAILSPAYSNVKRVKNNNNLAIKKVLMSLGGGGDLQLIADIVEVLSQEMKSLPRIEISIVIGPKAENAHVIEALATRYRNIILLYQPKCLADYYLQTDLFVGALGTSLYELAATKTPAITFSIAANQQNNYCDLDDLAHHLHLPFLALEDIPSFGKLIEMALLQLPRLTLLRESATVNVDGNGVFNIVNILLCDELHTLTNSLPTNVVNTLSNDKDIIALNDSLTIRKVNDKDINHYRESRNLPNNSERMTIQSEIEPLEHYLWWFNINNQRESYVLYKSEQPLLYIWHQMFSQKSALDSKNGNCLKQYLYGGWFTAQGNVSFNIAMAALQWQLEYTRTLFPRGHWLAVINQENKFVNLLNQYMGFSQIPANSEALKITQSLFPQASTSHFNYVELDFGNSNE</sequence>
<proteinExistence type="predicted"/>
<dbReference type="RefSeq" id="WP_101344123.1">
    <property type="nucleotide sequence ID" value="NZ_PJAI02000009.1"/>
</dbReference>
<comment type="caution">
    <text evidence="1">The sequence shown here is derived from an EMBL/GenBank/DDBJ whole genome shotgun (WGS) entry which is preliminary data.</text>
</comment>
<name>A0ABY3MWP1_9GAMM</name>
<evidence type="ECO:0000313" key="1">
    <source>
        <dbReference type="EMBL" id="TYK65599.1"/>
    </source>
</evidence>
<dbReference type="InterPro" id="IPR020023">
    <property type="entry name" value="PseG"/>
</dbReference>
<dbReference type="EMBL" id="PJAI02000009">
    <property type="protein sequence ID" value="TYK65599.1"/>
    <property type="molecule type" value="Genomic_DNA"/>
</dbReference>
<keyword evidence="1" id="KW-0378">Hydrolase</keyword>
<dbReference type="Gene3D" id="3.40.50.11190">
    <property type="match status" value="1"/>
</dbReference>
<organism evidence="1 2">
    <name type="scientific">Colwellia echini</name>
    <dbReference type="NCBI Taxonomy" id="1982103"/>
    <lineage>
        <taxon>Bacteria</taxon>
        <taxon>Pseudomonadati</taxon>
        <taxon>Pseudomonadota</taxon>
        <taxon>Gammaproteobacteria</taxon>
        <taxon>Alteromonadales</taxon>
        <taxon>Colwelliaceae</taxon>
        <taxon>Colwellia</taxon>
    </lineage>
</organism>
<dbReference type="Proteomes" id="UP000815846">
    <property type="component" value="Unassembled WGS sequence"/>
</dbReference>
<reference evidence="1 2" key="1">
    <citation type="submission" date="2019-08" db="EMBL/GenBank/DDBJ databases">
        <title>Microbe sample from Colwellia echini.</title>
        <authorList>
            <person name="Christiansen L."/>
            <person name="Pathiraja D."/>
            <person name="Schultz-Johansen M."/>
            <person name="Choi I.-G."/>
            <person name="Stougaard P."/>
        </authorList>
    </citation>
    <scope>NUCLEOTIDE SEQUENCE [LARGE SCALE GENOMIC DNA]</scope>
    <source>
        <strain evidence="1 2">A3</strain>
    </source>
</reference>
<evidence type="ECO:0000313" key="2">
    <source>
        <dbReference type="Proteomes" id="UP000815846"/>
    </source>
</evidence>